<feature type="compositionally biased region" description="Basic residues" evidence="2">
    <location>
        <begin position="138"/>
        <end position="148"/>
    </location>
</feature>
<dbReference type="Gene3D" id="2.60.300.12">
    <property type="entry name" value="HesB-like domain"/>
    <property type="match status" value="1"/>
</dbReference>
<protein>
    <recommendedName>
        <fullName evidence="3">Core domain-containing protein</fullName>
    </recommendedName>
</protein>
<evidence type="ECO:0000256" key="2">
    <source>
        <dbReference type="SAM" id="MobiDB-lite"/>
    </source>
</evidence>
<accession>A0ABR0EZV2</accession>
<dbReference type="Proteomes" id="UP001305779">
    <property type="component" value="Unassembled WGS sequence"/>
</dbReference>
<evidence type="ECO:0000256" key="1">
    <source>
        <dbReference type="ARBA" id="ARBA00006718"/>
    </source>
</evidence>
<dbReference type="EMBL" id="JAXOVC010000001">
    <property type="protein sequence ID" value="KAK4507092.1"/>
    <property type="molecule type" value="Genomic_DNA"/>
</dbReference>
<gene>
    <name evidence="4" type="ORF">PRZ48_000826</name>
</gene>
<evidence type="ECO:0000313" key="4">
    <source>
        <dbReference type="EMBL" id="KAK4507092.1"/>
    </source>
</evidence>
<proteinExistence type="inferred from homology"/>
<dbReference type="InterPro" id="IPR035903">
    <property type="entry name" value="HesB-like_dom_sf"/>
</dbReference>
<dbReference type="NCBIfam" id="TIGR00049">
    <property type="entry name" value="iron-sulfur cluster assembly accessory protein"/>
    <property type="match status" value="1"/>
</dbReference>
<comment type="caution">
    <text evidence="4">The sequence shown here is derived from an EMBL/GenBank/DDBJ whole genome shotgun (WGS) entry which is preliminary data.</text>
</comment>
<comment type="similarity">
    <text evidence="1">Belongs to the HesB/IscA family.</text>
</comment>
<sequence length="266" mass="29153">MATLRTAAPSISAIFRFSSQPAATRRCAHCLKAQRCPFSSFRPRAASSKRPLMTESAHRPQTLTPEMPPPKNSGTPDTSISSSQHSSWPPTAPWERKDGGASVSEREGEAQKSKPTAASAAGMGPAKPSTAQETSTTKPKKSKLRPRKAPITLTPKAVEQLQGVFDSPEKKLIRVGVKNRGCSGLAYHLEYVDKPAAFDETVEQDGVKVLIDSKALFSIIGSEMDWQEDKLSARFIFKNPNISKSFATLFYEMGTDDLHSRTMRMR</sequence>
<dbReference type="Pfam" id="PF01521">
    <property type="entry name" value="Fe-S_biosyn"/>
    <property type="match status" value="1"/>
</dbReference>
<dbReference type="InterPro" id="IPR050322">
    <property type="entry name" value="Fe-S_cluster_asmbl/transfer"/>
</dbReference>
<organism evidence="4 5">
    <name type="scientific">Zasmidium cellare</name>
    <name type="common">Wine cellar mold</name>
    <name type="synonym">Racodium cellare</name>
    <dbReference type="NCBI Taxonomy" id="395010"/>
    <lineage>
        <taxon>Eukaryota</taxon>
        <taxon>Fungi</taxon>
        <taxon>Dikarya</taxon>
        <taxon>Ascomycota</taxon>
        <taxon>Pezizomycotina</taxon>
        <taxon>Dothideomycetes</taxon>
        <taxon>Dothideomycetidae</taxon>
        <taxon>Mycosphaerellales</taxon>
        <taxon>Mycosphaerellaceae</taxon>
        <taxon>Zasmidium</taxon>
    </lineage>
</organism>
<evidence type="ECO:0000313" key="5">
    <source>
        <dbReference type="Proteomes" id="UP001305779"/>
    </source>
</evidence>
<dbReference type="PANTHER" id="PTHR10072:SF41">
    <property type="entry name" value="IRON-SULFUR CLUSTER ASSEMBLY 1 HOMOLOG, MITOCHONDRIAL"/>
    <property type="match status" value="1"/>
</dbReference>
<reference evidence="4 5" key="1">
    <citation type="journal article" date="2023" name="G3 (Bethesda)">
        <title>A chromosome-level genome assembly of Zasmidium syzygii isolated from banana leaves.</title>
        <authorList>
            <person name="van Westerhoven A.C."/>
            <person name="Mehrabi R."/>
            <person name="Talebi R."/>
            <person name="Steentjes M.B.F."/>
            <person name="Corcolon B."/>
            <person name="Chong P.A."/>
            <person name="Kema G.H.J."/>
            <person name="Seidl M.F."/>
        </authorList>
    </citation>
    <scope>NUCLEOTIDE SEQUENCE [LARGE SCALE GENOMIC DNA]</scope>
    <source>
        <strain evidence="4 5">P124</strain>
    </source>
</reference>
<name>A0ABR0EZV2_ZASCE</name>
<dbReference type="SUPFAM" id="SSF89360">
    <property type="entry name" value="HesB-like domain"/>
    <property type="match status" value="1"/>
</dbReference>
<keyword evidence="5" id="KW-1185">Reference proteome</keyword>
<dbReference type="InterPro" id="IPR000361">
    <property type="entry name" value="ATAP_core_dom"/>
</dbReference>
<feature type="region of interest" description="Disordered" evidence="2">
    <location>
        <begin position="42"/>
        <end position="151"/>
    </location>
</feature>
<dbReference type="InterPro" id="IPR016092">
    <property type="entry name" value="ATAP"/>
</dbReference>
<feature type="compositionally biased region" description="Basic and acidic residues" evidence="2">
    <location>
        <begin position="94"/>
        <end position="112"/>
    </location>
</feature>
<dbReference type="PANTHER" id="PTHR10072">
    <property type="entry name" value="IRON-SULFUR CLUSTER ASSEMBLY PROTEIN"/>
    <property type="match status" value="1"/>
</dbReference>
<feature type="domain" description="Core" evidence="3">
    <location>
        <begin position="151"/>
        <end position="245"/>
    </location>
</feature>
<evidence type="ECO:0000259" key="3">
    <source>
        <dbReference type="Pfam" id="PF01521"/>
    </source>
</evidence>